<feature type="region of interest" description="Disordered" evidence="1">
    <location>
        <begin position="76"/>
        <end position="159"/>
    </location>
</feature>
<protein>
    <submittedName>
        <fullName evidence="2">Uncharacterized protein</fullName>
    </submittedName>
</protein>
<dbReference type="EMBL" id="JASPKZ010010255">
    <property type="protein sequence ID" value="KAJ9574865.1"/>
    <property type="molecule type" value="Genomic_DNA"/>
</dbReference>
<dbReference type="Proteomes" id="UP001233999">
    <property type="component" value="Unassembled WGS sequence"/>
</dbReference>
<accession>A0AAD7Z626</accession>
<comment type="caution">
    <text evidence="2">The sequence shown here is derived from an EMBL/GenBank/DDBJ whole genome shotgun (WGS) entry which is preliminary data.</text>
</comment>
<proteinExistence type="predicted"/>
<evidence type="ECO:0000313" key="2">
    <source>
        <dbReference type="EMBL" id="KAJ9574865.1"/>
    </source>
</evidence>
<evidence type="ECO:0000256" key="1">
    <source>
        <dbReference type="SAM" id="MobiDB-lite"/>
    </source>
</evidence>
<reference evidence="2" key="1">
    <citation type="journal article" date="2023" name="IScience">
        <title>Live-bearing cockroach genome reveals convergent evolutionary mechanisms linked to viviparity in insects and beyond.</title>
        <authorList>
            <person name="Fouks B."/>
            <person name="Harrison M.C."/>
            <person name="Mikhailova A.A."/>
            <person name="Marchal E."/>
            <person name="English S."/>
            <person name="Carruthers M."/>
            <person name="Jennings E.C."/>
            <person name="Chiamaka E.L."/>
            <person name="Frigard R.A."/>
            <person name="Pippel M."/>
            <person name="Attardo G.M."/>
            <person name="Benoit J.B."/>
            <person name="Bornberg-Bauer E."/>
            <person name="Tobe S.S."/>
        </authorList>
    </citation>
    <scope>NUCLEOTIDE SEQUENCE</scope>
    <source>
        <strain evidence="2">Stay&amp;Tobe</strain>
    </source>
</reference>
<feature type="compositionally biased region" description="Polar residues" evidence="1">
    <location>
        <begin position="199"/>
        <end position="209"/>
    </location>
</feature>
<feature type="compositionally biased region" description="Low complexity" evidence="1">
    <location>
        <begin position="106"/>
        <end position="117"/>
    </location>
</feature>
<evidence type="ECO:0000313" key="3">
    <source>
        <dbReference type="Proteomes" id="UP001233999"/>
    </source>
</evidence>
<feature type="region of interest" description="Disordered" evidence="1">
    <location>
        <begin position="271"/>
        <end position="333"/>
    </location>
</feature>
<reference evidence="2" key="2">
    <citation type="submission" date="2023-05" db="EMBL/GenBank/DDBJ databases">
        <authorList>
            <person name="Fouks B."/>
        </authorList>
    </citation>
    <scope>NUCLEOTIDE SEQUENCE</scope>
    <source>
        <strain evidence="2">Stay&amp;Tobe</strain>
        <tissue evidence="2">Testes</tissue>
    </source>
</reference>
<feature type="non-terminal residue" evidence="2">
    <location>
        <position position="333"/>
    </location>
</feature>
<dbReference type="AlphaFoldDB" id="A0AAD7Z626"/>
<organism evidence="2 3">
    <name type="scientific">Diploptera punctata</name>
    <name type="common">Pacific beetle cockroach</name>
    <dbReference type="NCBI Taxonomy" id="6984"/>
    <lineage>
        <taxon>Eukaryota</taxon>
        <taxon>Metazoa</taxon>
        <taxon>Ecdysozoa</taxon>
        <taxon>Arthropoda</taxon>
        <taxon>Hexapoda</taxon>
        <taxon>Insecta</taxon>
        <taxon>Pterygota</taxon>
        <taxon>Neoptera</taxon>
        <taxon>Polyneoptera</taxon>
        <taxon>Dictyoptera</taxon>
        <taxon>Blattodea</taxon>
        <taxon>Blaberoidea</taxon>
        <taxon>Blaberidae</taxon>
        <taxon>Diplopterinae</taxon>
        <taxon>Diploptera</taxon>
    </lineage>
</organism>
<name>A0AAD7Z626_DIPPU</name>
<feature type="compositionally biased region" description="Polar residues" evidence="1">
    <location>
        <begin position="293"/>
        <end position="323"/>
    </location>
</feature>
<feature type="region of interest" description="Disordered" evidence="1">
    <location>
        <begin position="190"/>
        <end position="229"/>
    </location>
</feature>
<gene>
    <name evidence="2" type="ORF">L9F63_007960</name>
</gene>
<sequence>ECQSLVEENRRLQAALDTRSQPGRTFQTIDNTILQTQVDTLQWQLKNTESSRQMYRAVMEQVVRFLERAYKNLDMIKNKMDPRGNRNTPSSSRVPRSRSVHTVDVSPSRESPLPESSTQVPRAKSIAQIEASPNYSTFRDFTWRRPRQPQLAPDEIPPEKLSQEAFRLLRTVQSLLNTREPDLAQRLSLDTTDHESNSSHRSSIASFNPVQEDESISNPKREPLSLSSTSCNSLLKQSLETSSLRSVAYNNNNSSLTSGLESAFAGGLRTASPVFNSPVTRPKKCKTPVPDSSYHQPVQESRSSPPVSSTEDESGFSSMNSFQEVGLPLKQIY</sequence>
<keyword evidence="3" id="KW-1185">Reference proteome</keyword>